<evidence type="ECO:0000313" key="2">
    <source>
        <dbReference type="EMBL" id="OXM13355.1"/>
    </source>
</evidence>
<dbReference type="PANTHER" id="PTHR43355">
    <property type="entry name" value="FLAVIN REDUCTASE (NADPH)"/>
    <property type="match status" value="1"/>
</dbReference>
<dbReference type="GO" id="GO:0016646">
    <property type="term" value="F:oxidoreductase activity, acting on the CH-NH group of donors, NAD or NADP as acceptor"/>
    <property type="evidence" value="ECO:0007669"/>
    <property type="project" value="TreeGrafter"/>
</dbReference>
<dbReference type="RefSeq" id="WP_089526063.1">
    <property type="nucleotide sequence ID" value="NZ_NMUQ01000003.1"/>
</dbReference>
<protein>
    <recommendedName>
        <fullName evidence="1">NAD(P)-binding domain-containing protein</fullName>
    </recommendedName>
</protein>
<dbReference type="AlphaFoldDB" id="A0A229NUG5"/>
<reference evidence="2 3" key="1">
    <citation type="submission" date="2017-07" db="EMBL/GenBank/DDBJ databases">
        <title>Paenibacillus herberti R33 genome sequencing and assembly.</title>
        <authorList>
            <person name="Su W."/>
        </authorList>
    </citation>
    <scope>NUCLEOTIDE SEQUENCE [LARGE SCALE GENOMIC DNA]</scope>
    <source>
        <strain evidence="2 3">R33</strain>
    </source>
</reference>
<feature type="domain" description="NAD(P)-binding" evidence="1">
    <location>
        <begin position="7"/>
        <end position="194"/>
    </location>
</feature>
<dbReference type="CDD" id="cd05244">
    <property type="entry name" value="BVR-B_like_SDR_a"/>
    <property type="match status" value="1"/>
</dbReference>
<sequence length="213" mass="23099">MRIGIIGATGKAGSLIADEAERRGHHVTAIVRDSSKVKNLSLNILEKEVFQLTGADLKPFDVIVNAFGAVYGQEQKHIEAGRLLIKALKEAPETRLIVVGGAGSLYVDEAKSVRVMDTAEFPKEYLHTASSQGQNLTDLQQEEGISWTFLSPAAFFDPAGKRTGSYTKGGDRLIVNSKGQSYISYADYAIAIVDEAEQAAHRNERFSVVGEAE</sequence>
<dbReference type="EMBL" id="NMUQ01000003">
    <property type="protein sequence ID" value="OXM13355.1"/>
    <property type="molecule type" value="Genomic_DNA"/>
</dbReference>
<evidence type="ECO:0000259" key="1">
    <source>
        <dbReference type="Pfam" id="PF13460"/>
    </source>
</evidence>
<gene>
    <name evidence="2" type="ORF">CGZ75_20020</name>
</gene>
<dbReference type="OrthoDB" id="9785372at2"/>
<proteinExistence type="predicted"/>
<keyword evidence="3" id="KW-1185">Reference proteome</keyword>
<evidence type="ECO:0000313" key="3">
    <source>
        <dbReference type="Proteomes" id="UP000215145"/>
    </source>
</evidence>
<dbReference type="InterPro" id="IPR016040">
    <property type="entry name" value="NAD(P)-bd_dom"/>
</dbReference>
<dbReference type="SUPFAM" id="SSF51735">
    <property type="entry name" value="NAD(P)-binding Rossmann-fold domains"/>
    <property type="match status" value="1"/>
</dbReference>
<comment type="caution">
    <text evidence="2">The sequence shown here is derived from an EMBL/GenBank/DDBJ whole genome shotgun (WGS) entry which is preliminary data.</text>
</comment>
<organism evidence="2 3">
    <name type="scientific">Paenibacillus herberti</name>
    <dbReference type="NCBI Taxonomy" id="1619309"/>
    <lineage>
        <taxon>Bacteria</taxon>
        <taxon>Bacillati</taxon>
        <taxon>Bacillota</taxon>
        <taxon>Bacilli</taxon>
        <taxon>Bacillales</taxon>
        <taxon>Paenibacillaceae</taxon>
        <taxon>Paenibacillus</taxon>
    </lineage>
</organism>
<name>A0A229NUG5_9BACL</name>
<dbReference type="Proteomes" id="UP000215145">
    <property type="component" value="Unassembled WGS sequence"/>
</dbReference>
<dbReference type="InterPro" id="IPR051606">
    <property type="entry name" value="Polyketide_Oxido-like"/>
</dbReference>
<dbReference type="PANTHER" id="PTHR43355:SF2">
    <property type="entry name" value="FLAVIN REDUCTASE (NADPH)"/>
    <property type="match status" value="1"/>
</dbReference>
<dbReference type="Gene3D" id="3.40.50.720">
    <property type="entry name" value="NAD(P)-binding Rossmann-like Domain"/>
    <property type="match status" value="1"/>
</dbReference>
<accession>A0A229NUG5</accession>
<dbReference type="Pfam" id="PF13460">
    <property type="entry name" value="NAD_binding_10"/>
    <property type="match status" value="1"/>
</dbReference>
<dbReference type="InterPro" id="IPR036291">
    <property type="entry name" value="NAD(P)-bd_dom_sf"/>
</dbReference>